<name>A0A2G4SF95_RHIZD</name>
<keyword evidence="2" id="KW-1185">Reference proteome</keyword>
<sequence length="92" mass="10848">MKEFEKRIVVTVDALAKDFDIERVNIAINYNMTEKHRLLSFQNDKDNEILKDVQSKFEIDKLFLGDISRRIYDILNQPCMNKVIEKATKGQL</sequence>
<dbReference type="EMBL" id="KZ303876">
    <property type="protein sequence ID" value="PHZ07451.1"/>
    <property type="molecule type" value="Genomic_DNA"/>
</dbReference>
<dbReference type="GeneID" id="35440814"/>
<accession>A0A2G4SF95</accession>
<proteinExistence type="predicted"/>
<dbReference type="RefSeq" id="XP_023461159.1">
    <property type="nucleotide sequence ID" value="XM_023609824.1"/>
</dbReference>
<dbReference type="Proteomes" id="UP000242254">
    <property type="component" value="Unassembled WGS sequence"/>
</dbReference>
<evidence type="ECO:0000313" key="1">
    <source>
        <dbReference type="EMBL" id="PHZ07451.1"/>
    </source>
</evidence>
<reference evidence="1 2" key="1">
    <citation type="journal article" date="2016" name="Proc. Natl. Acad. Sci. U.S.A.">
        <title>Lipid metabolic changes in an early divergent fungus govern the establishment of a mutualistic symbiosis with endobacteria.</title>
        <authorList>
            <person name="Lastovetsky O.A."/>
            <person name="Gaspar M.L."/>
            <person name="Mondo S.J."/>
            <person name="LaButti K.M."/>
            <person name="Sandor L."/>
            <person name="Grigoriev I.V."/>
            <person name="Henry S.A."/>
            <person name="Pawlowska T.E."/>
        </authorList>
    </citation>
    <scope>NUCLEOTIDE SEQUENCE [LARGE SCALE GENOMIC DNA]</scope>
    <source>
        <strain evidence="1 2">ATCC 52813</strain>
    </source>
</reference>
<organism evidence="1 2">
    <name type="scientific">Rhizopus microsporus ATCC 52813</name>
    <dbReference type="NCBI Taxonomy" id="1340429"/>
    <lineage>
        <taxon>Eukaryota</taxon>
        <taxon>Fungi</taxon>
        <taxon>Fungi incertae sedis</taxon>
        <taxon>Mucoromycota</taxon>
        <taxon>Mucoromycotina</taxon>
        <taxon>Mucoromycetes</taxon>
        <taxon>Mucorales</taxon>
        <taxon>Mucorineae</taxon>
        <taxon>Rhizopodaceae</taxon>
        <taxon>Rhizopus</taxon>
    </lineage>
</organism>
<evidence type="ECO:0000313" key="2">
    <source>
        <dbReference type="Proteomes" id="UP000242254"/>
    </source>
</evidence>
<dbReference type="AlphaFoldDB" id="A0A2G4SF95"/>
<protein>
    <submittedName>
        <fullName evidence="1">Uncharacterized protein</fullName>
    </submittedName>
</protein>
<gene>
    <name evidence="1" type="ORF">RHIMIDRAFT_242659</name>
</gene>